<proteinExistence type="predicted"/>
<feature type="non-terminal residue" evidence="1">
    <location>
        <position position="1"/>
    </location>
</feature>
<organism evidence="1 2">
    <name type="scientific">Salmonella enterica subsp. enterica serovar Inverness str. R8-3668</name>
    <dbReference type="NCBI Taxonomy" id="913075"/>
    <lineage>
        <taxon>Bacteria</taxon>
        <taxon>Pseudomonadati</taxon>
        <taxon>Pseudomonadota</taxon>
        <taxon>Gammaproteobacteria</taxon>
        <taxon>Enterobacterales</taxon>
        <taxon>Enterobacteriaceae</taxon>
        <taxon>Salmonella</taxon>
    </lineage>
</organism>
<sequence>DYFLSCNAEKLKIKSQLKVLITGHYLLSSLNSSIQAIRRLSRSESQYEIGVNCSD</sequence>
<name>G5NAE6_SALET</name>
<evidence type="ECO:0000313" key="2">
    <source>
        <dbReference type="Proteomes" id="UP000003532"/>
    </source>
</evidence>
<evidence type="ECO:0000313" key="1">
    <source>
        <dbReference type="EMBL" id="EHC60469.1"/>
    </source>
</evidence>
<dbReference type="EMBL" id="AFCO01000493">
    <property type="protein sequence ID" value="EHC60469.1"/>
    <property type="molecule type" value="Genomic_DNA"/>
</dbReference>
<protein>
    <submittedName>
        <fullName evidence="1">Uncharacterized protein</fullName>
    </submittedName>
</protein>
<reference evidence="1 2" key="1">
    <citation type="journal article" date="2011" name="BMC Genomics">
        <title>Genome sequencing reveals diversification of virulence factor content and possible host adaptation in distinct subpopulations of Salmonella enterica.</title>
        <authorList>
            <person name="den Bakker H.C."/>
            <person name="Moreno Switt A.I."/>
            <person name="Govoni G."/>
            <person name="Cummings C.A."/>
            <person name="Ranieri M.L."/>
            <person name="Degoricija L."/>
            <person name="Hoelzer K."/>
            <person name="Rodriguez-Rivera L.D."/>
            <person name="Brown S."/>
            <person name="Bolchacova E."/>
            <person name="Furtado M.R."/>
            <person name="Wiedmann M."/>
        </authorList>
    </citation>
    <scope>NUCLEOTIDE SEQUENCE [LARGE SCALE GENOMIC DNA]</scope>
    <source>
        <strain evidence="1 2">R8-3668</strain>
    </source>
</reference>
<dbReference type="Proteomes" id="UP000003532">
    <property type="component" value="Unassembled WGS sequence"/>
</dbReference>
<gene>
    <name evidence="1" type="ORF">LTSEINV_1423</name>
</gene>
<accession>G5NAE6</accession>
<dbReference type="AlphaFoldDB" id="G5NAE6"/>
<comment type="caution">
    <text evidence="1">The sequence shown here is derived from an EMBL/GenBank/DDBJ whole genome shotgun (WGS) entry which is preliminary data.</text>
</comment>